<protein>
    <submittedName>
        <fullName evidence="1">Uncharacterized protein</fullName>
    </submittedName>
</protein>
<organism evidence="1 2">
    <name type="scientific">Elysia marginata</name>
    <dbReference type="NCBI Taxonomy" id="1093978"/>
    <lineage>
        <taxon>Eukaryota</taxon>
        <taxon>Metazoa</taxon>
        <taxon>Spiralia</taxon>
        <taxon>Lophotrochozoa</taxon>
        <taxon>Mollusca</taxon>
        <taxon>Gastropoda</taxon>
        <taxon>Heterobranchia</taxon>
        <taxon>Euthyneura</taxon>
        <taxon>Panpulmonata</taxon>
        <taxon>Sacoglossa</taxon>
        <taxon>Placobranchoidea</taxon>
        <taxon>Plakobranchidae</taxon>
        <taxon>Elysia</taxon>
    </lineage>
</organism>
<reference evidence="1 2" key="1">
    <citation type="journal article" date="2021" name="Elife">
        <title>Chloroplast acquisition without the gene transfer in kleptoplastic sea slugs, Plakobranchus ocellatus.</title>
        <authorList>
            <person name="Maeda T."/>
            <person name="Takahashi S."/>
            <person name="Yoshida T."/>
            <person name="Shimamura S."/>
            <person name="Takaki Y."/>
            <person name="Nagai Y."/>
            <person name="Toyoda A."/>
            <person name="Suzuki Y."/>
            <person name="Arimoto A."/>
            <person name="Ishii H."/>
            <person name="Satoh N."/>
            <person name="Nishiyama T."/>
            <person name="Hasebe M."/>
            <person name="Maruyama T."/>
            <person name="Minagawa J."/>
            <person name="Obokata J."/>
            <person name="Shigenobu S."/>
        </authorList>
    </citation>
    <scope>NUCLEOTIDE SEQUENCE [LARGE SCALE GENOMIC DNA]</scope>
</reference>
<name>A0AAV4F4U5_9GAST</name>
<accession>A0AAV4F4U5</accession>
<keyword evidence="2" id="KW-1185">Reference proteome</keyword>
<proteinExistence type="predicted"/>
<dbReference type="Proteomes" id="UP000762676">
    <property type="component" value="Unassembled WGS sequence"/>
</dbReference>
<evidence type="ECO:0000313" key="1">
    <source>
        <dbReference type="EMBL" id="GFR68232.1"/>
    </source>
</evidence>
<dbReference type="AlphaFoldDB" id="A0AAV4F4U5"/>
<gene>
    <name evidence="1" type="ORF">ElyMa_000272700</name>
</gene>
<comment type="caution">
    <text evidence="1">The sequence shown here is derived from an EMBL/GenBank/DDBJ whole genome shotgun (WGS) entry which is preliminary data.</text>
</comment>
<dbReference type="EMBL" id="BMAT01000546">
    <property type="protein sequence ID" value="GFR68232.1"/>
    <property type="molecule type" value="Genomic_DNA"/>
</dbReference>
<evidence type="ECO:0000313" key="2">
    <source>
        <dbReference type="Proteomes" id="UP000762676"/>
    </source>
</evidence>
<sequence>MPLKESLSTLLANQQLKVYPKSSRYIDGLYEYATFVCKQGGSAKQSSSKGVRANQGTIKCGCPVMVRAASMKCPSSGQFVYRLTKVMLADNHEVSQMVRALYFMSHTELIQLIESD</sequence>